<dbReference type="InterPro" id="IPR051406">
    <property type="entry name" value="PLD_domain"/>
</dbReference>
<dbReference type="InterPro" id="IPR025202">
    <property type="entry name" value="PLD-like_dom"/>
</dbReference>
<keyword evidence="9" id="KW-1185">Reference proteome</keyword>
<dbReference type="PANTHER" id="PTHR43856">
    <property type="entry name" value="CARDIOLIPIN HYDROLASE"/>
    <property type="match status" value="1"/>
</dbReference>
<dbReference type="GO" id="GO:0016042">
    <property type="term" value="P:lipid catabolic process"/>
    <property type="evidence" value="ECO:0007669"/>
    <property type="project" value="UniProtKB-KW"/>
</dbReference>
<dbReference type="EMBL" id="CTEC01000002">
    <property type="protein sequence ID" value="CQD22317.1"/>
    <property type="molecule type" value="Genomic_DNA"/>
</dbReference>
<reference evidence="9" key="1">
    <citation type="submission" date="2015-03" db="EMBL/GenBank/DDBJ databases">
        <authorList>
            <person name="Urmite Genomes"/>
        </authorList>
    </citation>
    <scope>NUCLEOTIDE SEQUENCE [LARGE SCALE GENOMIC DNA]</scope>
    <source>
        <strain evidence="9">CSUR P1344</strain>
    </source>
</reference>
<dbReference type="InterPro" id="IPR001736">
    <property type="entry name" value="PLipase_D/transphosphatidylase"/>
</dbReference>
<dbReference type="Gene3D" id="3.30.870.10">
    <property type="entry name" value="Endonuclease Chain A"/>
    <property type="match status" value="2"/>
</dbReference>
<evidence type="ECO:0000256" key="4">
    <source>
        <dbReference type="ARBA" id="ARBA00022801"/>
    </source>
</evidence>
<dbReference type="EC" id="3.1.4.4" evidence="3"/>
<sequence>MKVRVYHNGDDVYIAWKPPGPIADCRGFALRRRRNGTDEVVKTWVGFAHQDHTEGERRDSTIWPIQRFQWTDYMANPGDTLAYQVVPMAGPDKDHLSPDEAMASEWTESVTLNHEVSPHIDAYFNRGIVAAQWVSRRLGLTDDSPATKALAEKNLETVIETPNDPFRDYLTGPLGTRLFELLAQAADDGRDVFAALYELDDEQLESALEKLGEHAHVVLANGSVDTKGEDQNADARRRLAGKIDLHDRMVSPRALGHNKFLVLGDEHNAPRWVWTGSQNWTNTGLCTQANNSVLIDDPGLAGEYRHQWDLLKAAGVATPKDLKVANSTPRKATLGSASVTLWFTPTVGQVDLDDARAFIDGAERAILFLMFNPGPRDTLLNHIIDVARRPATNELLYIKGAINQDPSVKTVKVPIFAQDNVVNSDFEVILPAAIDTATDWFVRELKKLPSARAMVHSKVVLLDPFGTKPVVMTGSHNLGTKASGTNDENFLLIRDAPGLASAYATNIMAIYNQYRWRFNRVHKVHSTSFDGLGDNASWQPWLWKSPTSADAKAAKLREMDFWIGE</sequence>
<keyword evidence="5" id="KW-0442">Lipid degradation</keyword>
<dbReference type="RefSeq" id="WP_167542770.1">
    <property type="nucleotide sequence ID" value="NZ_CTEC01000002.1"/>
</dbReference>
<dbReference type="GO" id="GO:0006793">
    <property type="term" value="P:phosphorus metabolic process"/>
    <property type="evidence" value="ECO:0007669"/>
    <property type="project" value="UniProtKB-ARBA"/>
</dbReference>
<keyword evidence="4" id="KW-0378">Hydrolase</keyword>
<evidence type="ECO:0000256" key="6">
    <source>
        <dbReference type="ARBA" id="ARBA00023098"/>
    </source>
</evidence>
<dbReference type="Pfam" id="PF13091">
    <property type="entry name" value="PLDc_2"/>
    <property type="match status" value="1"/>
</dbReference>
<evidence type="ECO:0000256" key="2">
    <source>
        <dbReference type="ARBA" id="ARBA00008664"/>
    </source>
</evidence>
<evidence type="ECO:0000313" key="9">
    <source>
        <dbReference type="Proteomes" id="UP000199601"/>
    </source>
</evidence>
<dbReference type="Proteomes" id="UP000199601">
    <property type="component" value="Unassembled WGS sequence"/>
</dbReference>
<proteinExistence type="inferred from homology"/>
<evidence type="ECO:0000256" key="5">
    <source>
        <dbReference type="ARBA" id="ARBA00022963"/>
    </source>
</evidence>
<evidence type="ECO:0000259" key="7">
    <source>
        <dbReference type="PROSITE" id="PS50035"/>
    </source>
</evidence>
<name>A0A0U1DSY3_9MYCO</name>
<evidence type="ECO:0000313" key="8">
    <source>
        <dbReference type="EMBL" id="CQD22317.1"/>
    </source>
</evidence>
<dbReference type="SUPFAM" id="SSF56024">
    <property type="entry name" value="Phospholipase D/nuclease"/>
    <property type="match status" value="2"/>
</dbReference>
<dbReference type="PANTHER" id="PTHR43856:SF1">
    <property type="entry name" value="MITOCHONDRIAL CARDIOLIPIN HYDROLASE"/>
    <property type="match status" value="1"/>
</dbReference>
<gene>
    <name evidence="8" type="ORF">BN000_05567</name>
</gene>
<dbReference type="PROSITE" id="PS50035">
    <property type="entry name" value="PLD"/>
    <property type="match status" value="1"/>
</dbReference>
<dbReference type="AlphaFoldDB" id="A0A0U1DSY3"/>
<dbReference type="GO" id="GO:0004630">
    <property type="term" value="F:phospholipase D activity"/>
    <property type="evidence" value="ECO:0007669"/>
    <property type="project" value="UniProtKB-EC"/>
</dbReference>
<comment type="catalytic activity">
    <reaction evidence="1">
        <text>a 1,2-diacyl-sn-glycero-3-phosphocholine + H2O = a 1,2-diacyl-sn-glycero-3-phosphate + choline + H(+)</text>
        <dbReference type="Rhea" id="RHEA:14445"/>
        <dbReference type="ChEBI" id="CHEBI:15354"/>
        <dbReference type="ChEBI" id="CHEBI:15377"/>
        <dbReference type="ChEBI" id="CHEBI:15378"/>
        <dbReference type="ChEBI" id="CHEBI:57643"/>
        <dbReference type="ChEBI" id="CHEBI:58608"/>
        <dbReference type="EC" id="3.1.4.4"/>
    </reaction>
</comment>
<evidence type="ECO:0000256" key="1">
    <source>
        <dbReference type="ARBA" id="ARBA00000798"/>
    </source>
</evidence>
<evidence type="ECO:0000256" key="3">
    <source>
        <dbReference type="ARBA" id="ARBA00012027"/>
    </source>
</evidence>
<feature type="domain" description="PLD phosphodiesterase" evidence="7">
    <location>
        <begin position="451"/>
        <end position="482"/>
    </location>
</feature>
<organism evidence="8 9">
    <name type="scientific">Mycobacterium europaeum</name>
    <dbReference type="NCBI Taxonomy" id="761804"/>
    <lineage>
        <taxon>Bacteria</taxon>
        <taxon>Bacillati</taxon>
        <taxon>Actinomycetota</taxon>
        <taxon>Actinomycetes</taxon>
        <taxon>Mycobacteriales</taxon>
        <taxon>Mycobacteriaceae</taxon>
        <taxon>Mycobacterium</taxon>
        <taxon>Mycobacterium simiae complex</taxon>
    </lineage>
</organism>
<keyword evidence="6" id="KW-0443">Lipid metabolism</keyword>
<accession>A0A0U1DSY3</accession>
<comment type="similarity">
    <text evidence="2">Belongs to the phospholipase D family.</text>
</comment>
<dbReference type="GO" id="GO:0016891">
    <property type="term" value="F:RNA endonuclease activity producing 5'-phosphomonoesters, hydrolytic mechanism"/>
    <property type="evidence" value="ECO:0007669"/>
    <property type="project" value="TreeGrafter"/>
</dbReference>
<protein>
    <recommendedName>
        <fullName evidence="3">phospholipase D</fullName>
        <ecNumber evidence="3">3.1.4.4</ecNumber>
    </recommendedName>
</protein>